<dbReference type="Pfam" id="PF00076">
    <property type="entry name" value="RRM_1"/>
    <property type="match status" value="2"/>
</dbReference>
<dbReference type="GeneID" id="89930752"/>
<dbReference type="InterPro" id="IPR000504">
    <property type="entry name" value="RRM_dom"/>
</dbReference>
<dbReference type="EMBL" id="JAVRRT010000018">
    <property type="protein sequence ID" value="KAK5164757.1"/>
    <property type="molecule type" value="Genomic_DNA"/>
</dbReference>
<dbReference type="GO" id="GO:0005730">
    <property type="term" value="C:nucleolus"/>
    <property type="evidence" value="ECO:0007669"/>
    <property type="project" value="TreeGrafter"/>
</dbReference>
<dbReference type="InterPro" id="IPR012677">
    <property type="entry name" value="Nucleotide-bd_a/b_plait_sf"/>
</dbReference>
<proteinExistence type="predicted"/>
<dbReference type="InterPro" id="IPR035979">
    <property type="entry name" value="RBD_domain_sf"/>
</dbReference>
<comment type="caution">
    <text evidence="5">The sequence shown here is derived from an EMBL/GenBank/DDBJ whole genome shotgun (WGS) entry which is preliminary data.</text>
</comment>
<feature type="region of interest" description="Disordered" evidence="3">
    <location>
        <begin position="336"/>
        <end position="446"/>
    </location>
</feature>
<dbReference type="Proteomes" id="UP001337655">
    <property type="component" value="Unassembled WGS sequence"/>
</dbReference>
<feature type="compositionally biased region" description="Low complexity" evidence="3">
    <location>
        <begin position="53"/>
        <end position="69"/>
    </location>
</feature>
<dbReference type="SUPFAM" id="SSF54928">
    <property type="entry name" value="RNA-binding domain, RBD"/>
    <property type="match status" value="1"/>
</dbReference>
<accession>A0AAV9P0C8</accession>
<feature type="domain" description="RRM" evidence="4">
    <location>
        <begin position="219"/>
        <end position="329"/>
    </location>
</feature>
<dbReference type="Gene3D" id="3.30.70.330">
    <property type="match status" value="2"/>
</dbReference>
<organism evidence="5 6">
    <name type="scientific">Saxophila tyrrhenica</name>
    <dbReference type="NCBI Taxonomy" id="1690608"/>
    <lineage>
        <taxon>Eukaryota</taxon>
        <taxon>Fungi</taxon>
        <taxon>Dikarya</taxon>
        <taxon>Ascomycota</taxon>
        <taxon>Pezizomycotina</taxon>
        <taxon>Dothideomycetes</taxon>
        <taxon>Dothideomycetidae</taxon>
        <taxon>Mycosphaerellales</taxon>
        <taxon>Extremaceae</taxon>
        <taxon>Saxophila</taxon>
    </lineage>
</organism>
<reference evidence="5 6" key="1">
    <citation type="submission" date="2023-08" db="EMBL/GenBank/DDBJ databases">
        <title>Black Yeasts Isolated from many extreme environments.</title>
        <authorList>
            <person name="Coleine C."/>
            <person name="Stajich J.E."/>
            <person name="Selbmann L."/>
        </authorList>
    </citation>
    <scope>NUCLEOTIDE SEQUENCE [LARGE SCALE GENOMIC DNA]</scope>
    <source>
        <strain evidence="5 6">CCFEE 5935</strain>
    </source>
</reference>
<dbReference type="RefSeq" id="XP_064654953.1">
    <property type="nucleotide sequence ID" value="XM_064806648.1"/>
</dbReference>
<keyword evidence="6" id="KW-1185">Reference proteome</keyword>
<evidence type="ECO:0000256" key="2">
    <source>
        <dbReference type="PROSITE-ProRule" id="PRU00176"/>
    </source>
</evidence>
<feature type="compositionally biased region" description="Basic residues" evidence="3">
    <location>
        <begin position="41"/>
        <end position="52"/>
    </location>
</feature>
<gene>
    <name evidence="5" type="primary">NOP13</name>
    <name evidence="5" type="ORF">LTR77_009420</name>
</gene>
<evidence type="ECO:0000259" key="4">
    <source>
        <dbReference type="PROSITE" id="PS50102"/>
    </source>
</evidence>
<dbReference type="AlphaFoldDB" id="A0AAV9P0C8"/>
<feature type="compositionally biased region" description="Basic and acidic residues" evidence="3">
    <location>
        <begin position="9"/>
        <end position="18"/>
    </location>
</feature>
<feature type="domain" description="RRM" evidence="4">
    <location>
        <begin position="106"/>
        <end position="194"/>
    </location>
</feature>
<evidence type="ECO:0000256" key="3">
    <source>
        <dbReference type="SAM" id="MobiDB-lite"/>
    </source>
</evidence>
<dbReference type="GO" id="GO:0003723">
    <property type="term" value="F:RNA binding"/>
    <property type="evidence" value="ECO:0007669"/>
    <property type="project" value="UniProtKB-UniRule"/>
</dbReference>
<dbReference type="PANTHER" id="PTHR23236">
    <property type="entry name" value="EUKARYOTIC TRANSLATION INITIATION FACTOR 4B/4H"/>
    <property type="match status" value="1"/>
</dbReference>
<keyword evidence="1 2" id="KW-0694">RNA-binding</keyword>
<feature type="region of interest" description="Disordered" evidence="3">
    <location>
        <begin position="1"/>
        <end position="105"/>
    </location>
</feature>
<evidence type="ECO:0000313" key="6">
    <source>
        <dbReference type="Proteomes" id="UP001337655"/>
    </source>
</evidence>
<evidence type="ECO:0000256" key="1">
    <source>
        <dbReference type="ARBA" id="ARBA00022884"/>
    </source>
</evidence>
<sequence length="446" mass="49167">MSEIIVKAEPVKMETTDSKRRRNETEDELEIDVNLPEPPSKRAKRREKKSSKKPNTAATNGTTATQASNDTPTAQQGHDDQSDLYPITSDTAAPQPIPEAGKRGEHGIWIGNLPFDANRDTIRTFLQEKGDISGEDIVRLHMPGPTKKSDRANEQHNRGFAYIDFTSEEINQRAIALSEKLVKGRKVLIKDAKNFEGRPAKAKDEDGTADGGSKKAPSKRVWIGNLGFDVTKEDIQELFAPAGEVEDVFLATFRDSGKCKGFGWVTFASLATSEAAVKGFFYRETLEEDKEASDNEGGVRVNTEARSKREKVWVNRLQGRPVKCEYAEDAQTRYKKRYGKDKDESKTANGGGKRRRDHDGVANGTDAAADELGRNERPAAQGQAFALTSTSQTKPKPKTKQTADERSNERRKRHDARMTAPGQALANTQRATGAIVAGSGKKTSFD</sequence>
<protein>
    <submittedName>
        <fullName evidence="5">Nucleolar protein 13</fullName>
    </submittedName>
</protein>
<dbReference type="PROSITE" id="PS50102">
    <property type="entry name" value="RRM"/>
    <property type="match status" value="2"/>
</dbReference>
<evidence type="ECO:0000313" key="5">
    <source>
        <dbReference type="EMBL" id="KAK5164757.1"/>
    </source>
</evidence>
<dbReference type="PANTHER" id="PTHR23236:SF95">
    <property type="entry name" value="NUCLEOLAR PROTEIN 13"/>
    <property type="match status" value="1"/>
</dbReference>
<name>A0AAV9P0C8_9PEZI</name>
<dbReference type="SMART" id="SM00360">
    <property type="entry name" value="RRM"/>
    <property type="match status" value="2"/>
</dbReference>